<accession>A0A146K8M8</accession>
<gene>
    <name evidence="13" type="ORF">TPC1_14929</name>
</gene>
<keyword evidence="8 10" id="KW-0131">Cell cycle</keyword>
<evidence type="ECO:0000313" key="13">
    <source>
        <dbReference type="EMBL" id="JAP92957.1"/>
    </source>
</evidence>
<evidence type="ECO:0000256" key="11">
    <source>
        <dbReference type="SAM" id="Coils"/>
    </source>
</evidence>
<dbReference type="GO" id="GO:0031262">
    <property type="term" value="C:Ndc80 complex"/>
    <property type="evidence" value="ECO:0007669"/>
    <property type="project" value="UniProtKB-UniRule"/>
</dbReference>
<evidence type="ECO:0000256" key="7">
    <source>
        <dbReference type="ARBA" id="ARBA00023242"/>
    </source>
</evidence>
<evidence type="ECO:0000256" key="9">
    <source>
        <dbReference type="ARBA" id="ARBA00023328"/>
    </source>
</evidence>
<keyword evidence="2 10" id="KW-0158">Chromosome</keyword>
<evidence type="ECO:0000256" key="1">
    <source>
        <dbReference type="ARBA" id="ARBA00007050"/>
    </source>
</evidence>
<keyword evidence="3 10" id="KW-0132">Cell division</keyword>
<keyword evidence="5 10" id="KW-0995">Kinetochore</keyword>
<comment type="subunit">
    <text evidence="10">Component of the NDC80 complex.</text>
</comment>
<evidence type="ECO:0000256" key="2">
    <source>
        <dbReference type="ARBA" id="ARBA00022454"/>
    </source>
</evidence>
<keyword evidence="6 11" id="KW-0175">Coiled coil</keyword>
<dbReference type="Pfam" id="PF03801">
    <property type="entry name" value="Ndc80_HEC"/>
    <property type="match status" value="1"/>
</dbReference>
<feature type="domain" description="Kinetochore protein Ndc80 CH" evidence="12">
    <location>
        <begin position="23"/>
        <end position="156"/>
    </location>
</feature>
<organism evidence="13">
    <name type="scientific">Trepomonas sp. PC1</name>
    <dbReference type="NCBI Taxonomy" id="1076344"/>
    <lineage>
        <taxon>Eukaryota</taxon>
        <taxon>Metamonada</taxon>
        <taxon>Diplomonadida</taxon>
        <taxon>Hexamitidae</taxon>
        <taxon>Hexamitinae</taxon>
        <taxon>Trepomonas</taxon>
    </lineage>
</organism>
<feature type="coiled-coil region" evidence="11">
    <location>
        <begin position="227"/>
        <end position="272"/>
    </location>
</feature>
<dbReference type="EMBL" id="GDID01003649">
    <property type="protein sequence ID" value="JAP92957.1"/>
    <property type="molecule type" value="Transcribed_RNA"/>
</dbReference>
<comment type="function">
    <text evidence="10">Acts as a component of the essential kinetochore-associated NDC80 complex, which is required for chromosome segregation and spindle checkpoint activity.</text>
</comment>
<keyword evidence="7 10" id="KW-0539">Nucleus</keyword>
<dbReference type="GO" id="GO:0051301">
    <property type="term" value="P:cell division"/>
    <property type="evidence" value="ECO:0007669"/>
    <property type="project" value="UniProtKB-UniRule"/>
</dbReference>
<dbReference type="InterPro" id="IPR055260">
    <property type="entry name" value="Ndc80_CH"/>
</dbReference>
<dbReference type="AlphaFoldDB" id="A0A146K8M8"/>
<proteinExistence type="inferred from homology"/>
<reference evidence="13" key="1">
    <citation type="submission" date="2015-07" db="EMBL/GenBank/DDBJ databases">
        <title>Adaptation to a free-living lifestyle via gene acquisitions in the diplomonad Trepomonas sp. PC1.</title>
        <authorList>
            <person name="Xu F."/>
            <person name="Jerlstrom-Hultqvist J."/>
            <person name="Kolisko M."/>
            <person name="Simpson A.G.B."/>
            <person name="Roger A.J."/>
            <person name="Svard S.G."/>
            <person name="Andersson J.O."/>
        </authorList>
    </citation>
    <scope>NUCLEOTIDE SEQUENCE</scope>
    <source>
        <strain evidence="13">PC1</strain>
    </source>
</reference>
<dbReference type="PANTHER" id="PTHR10643">
    <property type="entry name" value="KINETOCHORE PROTEIN NDC80"/>
    <property type="match status" value="1"/>
</dbReference>
<dbReference type="Gene3D" id="1.10.418.30">
    <property type="entry name" value="Ncd80 complex, Ncd80 subunit"/>
    <property type="match status" value="1"/>
</dbReference>
<evidence type="ECO:0000256" key="6">
    <source>
        <dbReference type="ARBA" id="ARBA00023054"/>
    </source>
</evidence>
<dbReference type="GO" id="GO:0005634">
    <property type="term" value="C:nucleus"/>
    <property type="evidence" value="ECO:0007669"/>
    <property type="project" value="UniProtKB-SubCell"/>
</dbReference>
<evidence type="ECO:0000256" key="10">
    <source>
        <dbReference type="RuleBase" id="RU368072"/>
    </source>
</evidence>
<feature type="coiled-coil region" evidence="11">
    <location>
        <begin position="447"/>
        <end position="481"/>
    </location>
</feature>
<keyword evidence="9 10" id="KW-0137">Centromere</keyword>
<keyword evidence="4 10" id="KW-0498">Mitosis</keyword>
<dbReference type="GO" id="GO:0051315">
    <property type="term" value="P:attachment of mitotic spindle microtubules to kinetochore"/>
    <property type="evidence" value="ECO:0007669"/>
    <property type="project" value="UniProtKB-UniRule"/>
</dbReference>
<dbReference type="InterPro" id="IPR005550">
    <property type="entry name" value="Kinetochore_Ndc80"/>
</dbReference>
<dbReference type="InterPro" id="IPR038273">
    <property type="entry name" value="Ndc80_sf"/>
</dbReference>
<evidence type="ECO:0000259" key="12">
    <source>
        <dbReference type="Pfam" id="PF03801"/>
    </source>
</evidence>
<evidence type="ECO:0000256" key="3">
    <source>
        <dbReference type="ARBA" id="ARBA00022618"/>
    </source>
</evidence>
<evidence type="ECO:0000256" key="5">
    <source>
        <dbReference type="ARBA" id="ARBA00022838"/>
    </source>
</evidence>
<comment type="similarity">
    <text evidence="1 10">Belongs to the NDC80/HEC1 family.</text>
</comment>
<sequence length="600" mass="70669">PSTGTIAARQQSQRQFTARQTVLKGKPDRAQDTRQIRNQDYINQCAERVHSFYLDKGYSGNLPTLVQLQTGVALKPYVEMINFLMDLLDVQLQYPNLEQKQTDFVSINSYISQIQQQLNYPEQNLIKQTDLKSISQGQTWKKFILFISWLVELTDYVLQTINPQVDSSNESNVVFIKDLCMHEAPEQLLQTRQFYDFSAELYKDFLDQKGSESWLKSQLNIQFGLWVDDVRLKQQQLQTQTKHLESEYKNLSRQLENEIENAKKELNTLIDMTKMCQLDQNFGEDQSYLLQSNKQISVETLKDLKERNMRRVEEANQKLIQKMTFNQDQQIPQLQESIAFLEQQVTVLQQKQQELRLQYESLSKQTSAQQISYADFQKLKYDHQQKQDRLQQLEQQLQELNDTFQSKNLQKRKLLESIQQICQEMKLPPNLTFDEIYQLENDTRKKIFSVDAQMNKLQKQLTEVEQEKQQIDQECVQLGANLRSTKQNKDILQEDFDNEFKNQQMINDQVHKNTLKIGEEIKIYQEQKQKMLNEIEDCQGVIQSQNSVLEREQAKSEGELKKLTNLIAKIYVKLEESRKQARNALEMLRDKVGEALDGIK</sequence>
<evidence type="ECO:0000256" key="4">
    <source>
        <dbReference type="ARBA" id="ARBA00022776"/>
    </source>
</evidence>
<feature type="coiled-coil region" evidence="11">
    <location>
        <begin position="521"/>
        <end position="591"/>
    </location>
</feature>
<feature type="non-terminal residue" evidence="13">
    <location>
        <position position="1"/>
    </location>
</feature>
<feature type="coiled-coil region" evidence="11">
    <location>
        <begin position="298"/>
        <end position="410"/>
    </location>
</feature>
<protein>
    <recommendedName>
        <fullName evidence="10">Kinetochore protein NDC80</fullName>
    </recommendedName>
</protein>
<comment type="subcellular location">
    <subcellularLocation>
        <location evidence="10">Chromosome</location>
        <location evidence="10">Centromere</location>
        <location evidence="10">Kinetochore</location>
    </subcellularLocation>
    <subcellularLocation>
        <location evidence="10">Nucleus</location>
    </subcellularLocation>
</comment>
<evidence type="ECO:0000256" key="8">
    <source>
        <dbReference type="ARBA" id="ARBA00023306"/>
    </source>
</evidence>
<name>A0A146K8M8_9EUKA</name>
<dbReference type="PANTHER" id="PTHR10643:SF2">
    <property type="entry name" value="KINETOCHORE PROTEIN NDC80 HOMOLOG"/>
    <property type="match status" value="1"/>
</dbReference>